<evidence type="ECO:0000313" key="2">
    <source>
        <dbReference type="Proteomes" id="UP000294065"/>
    </source>
</evidence>
<comment type="caution">
    <text evidence="1">The sequence shown here is derived from an EMBL/GenBank/DDBJ whole genome shotgun (WGS) entry which is preliminary data.</text>
</comment>
<gene>
    <name evidence="1" type="ORF">EXD98_13930</name>
</gene>
<name>A0AAE8KFI4_ACIPI</name>
<sequence length="71" mass="8157">MVAERKWVDRLIVKNQHAQGVPLPSYRNKKGGRVYLHRKTSFQCTLLFGLSKPTGNVGQQAKDNVQYLRCQ</sequence>
<proteinExistence type="predicted"/>
<reference evidence="1 2" key="1">
    <citation type="submission" date="2019-02" db="EMBL/GenBank/DDBJ databases">
        <title>The Batch Genome Submission of Acinetobacter spp. strains.</title>
        <authorList>
            <person name="Qin J."/>
            <person name="Hu Y."/>
            <person name="Ye H."/>
            <person name="Wei L."/>
            <person name="Feng Y."/>
            <person name="Zong Z."/>
        </authorList>
    </citation>
    <scope>NUCLEOTIDE SEQUENCE [LARGE SCALE GENOMIC DNA]</scope>
    <source>
        <strain evidence="1 2">WCHAP100012</strain>
    </source>
</reference>
<evidence type="ECO:0000313" key="1">
    <source>
        <dbReference type="EMBL" id="RZH26939.1"/>
    </source>
</evidence>
<dbReference type="AlphaFoldDB" id="A0AAE8KFI4"/>
<protein>
    <submittedName>
        <fullName evidence="1">Uncharacterized protein</fullName>
    </submittedName>
</protein>
<dbReference type="EMBL" id="SGTH01000006">
    <property type="protein sequence ID" value="RZH26939.1"/>
    <property type="molecule type" value="Genomic_DNA"/>
</dbReference>
<accession>A0AAE8KFI4</accession>
<organism evidence="1 2">
    <name type="scientific">Acinetobacter pittii</name>
    <name type="common">Acinetobacter genomosp. 3</name>
    <dbReference type="NCBI Taxonomy" id="48296"/>
    <lineage>
        <taxon>Bacteria</taxon>
        <taxon>Pseudomonadati</taxon>
        <taxon>Pseudomonadota</taxon>
        <taxon>Gammaproteobacteria</taxon>
        <taxon>Moraxellales</taxon>
        <taxon>Moraxellaceae</taxon>
        <taxon>Acinetobacter</taxon>
        <taxon>Acinetobacter calcoaceticus/baumannii complex</taxon>
    </lineage>
</organism>
<dbReference type="Proteomes" id="UP000294065">
    <property type="component" value="Unassembled WGS sequence"/>
</dbReference>